<reference evidence="2" key="1">
    <citation type="submission" date="2021-12" db="EMBL/GenBank/DDBJ databases">
        <authorList>
            <person name="King R."/>
        </authorList>
    </citation>
    <scope>NUCLEOTIDE SEQUENCE</scope>
</reference>
<sequence length="258" mass="28878">MSTGKLDTELQKLKDLLGPSEALAVIRPNMRPCPAALCQGCMKKIGVNMKRREQNIFINLIFFIISLQEVIMDFLNGVTHKILLIHLTNAGTLIPAVSFPLPAKTKVTYFIRGFDDVITAENFHSVVIFGDISPRPVESLAVLFEQIYMPMLSNSSNQKQWPMAVRDDIKKHVYDLKSAVFQVGGLLTGRTLLALPEGADRVYEVEQSIISSGPECHLKSRCILIERCVARGDAICIPVYPRRMGISRYSCNINIRND</sequence>
<feature type="transmembrane region" description="Helical" evidence="1">
    <location>
        <begin position="56"/>
        <end position="76"/>
    </location>
</feature>
<evidence type="ECO:0000313" key="3">
    <source>
        <dbReference type="Proteomes" id="UP001152759"/>
    </source>
</evidence>
<keyword evidence="1" id="KW-1133">Transmembrane helix</keyword>
<keyword evidence="1" id="KW-0812">Transmembrane</keyword>
<name>A0A9P0EYS1_BEMTA</name>
<dbReference type="Proteomes" id="UP001152759">
    <property type="component" value="Chromosome 2"/>
</dbReference>
<keyword evidence="3" id="KW-1185">Reference proteome</keyword>
<evidence type="ECO:0000313" key="2">
    <source>
        <dbReference type="EMBL" id="CAH0384793.1"/>
    </source>
</evidence>
<accession>A0A9P0EYS1</accession>
<dbReference type="EMBL" id="OU963863">
    <property type="protein sequence ID" value="CAH0384793.1"/>
    <property type="molecule type" value="Genomic_DNA"/>
</dbReference>
<keyword evidence="1" id="KW-0472">Membrane</keyword>
<evidence type="ECO:0000256" key="1">
    <source>
        <dbReference type="SAM" id="Phobius"/>
    </source>
</evidence>
<organism evidence="2 3">
    <name type="scientific">Bemisia tabaci</name>
    <name type="common">Sweetpotato whitefly</name>
    <name type="synonym">Aleurodes tabaci</name>
    <dbReference type="NCBI Taxonomy" id="7038"/>
    <lineage>
        <taxon>Eukaryota</taxon>
        <taxon>Metazoa</taxon>
        <taxon>Ecdysozoa</taxon>
        <taxon>Arthropoda</taxon>
        <taxon>Hexapoda</taxon>
        <taxon>Insecta</taxon>
        <taxon>Pterygota</taxon>
        <taxon>Neoptera</taxon>
        <taxon>Paraneoptera</taxon>
        <taxon>Hemiptera</taxon>
        <taxon>Sternorrhyncha</taxon>
        <taxon>Aleyrodoidea</taxon>
        <taxon>Aleyrodidae</taxon>
        <taxon>Aleyrodinae</taxon>
        <taxon>Bemisia</taxon>
    </lineage>
</organism>
<dbReference type="AlphaFoldDB" id="A0A9P0EYS1"/>
<gene>
    <name evidence="2" type="ORF">BEMITA_LOCUS4086</name>
</gene>
<proteinExistence type="predicted"/>
<protein>
    <submittedName>
        <fullName evidence="2">Uncharacterized protein</fullName>
    </submittedName>
</protein>
<feature type="transmembrane region" description="Helical" evidence="1">
    <location>
        <begin position="82"/>
        <end position="103"/>
    </location>
</feature>